<keyword evidence="11" id="KW-1185">Reference proteome</keyword>
<dbReference type="OrthoDB" id="9762883at2"/>
<reference evidence="10 11" key="1">
    <citation type="submission" date="2016-10" db="EMBL/GenBank/DDBJ databases">
        <authorList>
            <person name="de Groot N.N."/>
        </authorList>
    </citation>
    <scope>NUCLEOTIDE SEQUENCE [LARGE SCALE GENOMIC DNA]</scope>
    <source>
        <strain evidence="10 11">CGMCC 1.10267</strain>
    </source>
</reference>
<feature type="modified residue" description="N6-carboxylysine" evidence="6">
    <location>
        <position position="57"/>
    </location>
</feature>
<dbReference type="GO" id="GO:0046677">
    <property type="term" value="P:response to antibiotic"/>
    <property type="evidence" value="ECO:0007669"/>
    <property type="project" value="UniProtKB-UniRule"/>
</dbReference>
<feature type="domain" description="Penicillin-binding protein transpeptidase" evidence="9">
    <location>
        <begin position="28"/>
        <end position="245"/>
    </location>
</feature>
<dbReference type="SUPFAM" id="SSF56601">
    <property type="entry name" value="beta-lactamase/transpeptidase-like"/>
    <property type="match status" value="1"/>
</dbReference>
<gene>
    <name evidence="10" type="ORF">SAMN04487974_11254</name>
</gene>
<comment type="similarity">
    <text evidence="1 7">Belongs to the class-D beta-lactamase family.</text>
</comment>
<dbReference type="Pfam" id="PF00905">
    <property type="entry name" value="Transpeptidase"/>
    <property type="match status" value="1"/>
</dbReference>
<dbReference type="GO" id="GO:0008800">
    <property type="term" value="F:beta-lactamase activity"/>
    <property type="evidence" value="ECO:0007669"/>
    <property type="project" value="UniProtKB-UniRule"/>
</dbReference>
<feature type="signal peptide" evidence="8">
    <location>
        <begin position="1"/>
        <end position="24"/>
    </location>
</feature>
<comment type="catalytic activity">
    <reaction evidence="7">
        <text>a beta-lactam + H2O = a substituted beta-amino acid</text>
        <dbReference type="Rhea" id="RHEA:20401"/>
        <dbReference type="ChEBI" id="CHEBI:15377"/>
        <dbReference type="ChEBI" id="CHEBI:35627"/>
        <dbReference type="ChEBI" id="CHEBI:140347"/>
        <dbReference type="EC" id="3.5.2.6"/>
    </reaction>
</comment>
<evidence type="ECO:0000256" key="6">
    <source>
        <dbReference type="PIRSR" id="PIRSR602137-50"/>
    </source>
</evidence>
<dbReference type="STRING" id="440168.SAMN04487974_11254"/>
<sequence length="269" mass="29171">MTRFILALIVAVGIAVPAAMPSQAREICTLILDASTGEALLERGDCTTPVTPASTFKIPLALIGFDSGVLVGPQTPELAFTPGDPDWGDRWTENTDPSDWMRYSVLWYSQRITHALGAATMTDYLRAFNYGNADMSGDAGFDNGLERAWVSSSLAISPRDQAAFLVKLLARDLPVSTAAHENTFAIIDAYPAADGWTLRGKTGGAYPRNADRSFDYTAGWGWFVGWAERDGRTVVFAQLNQDRTRLSGSPGTRARDAFIAAWPELEAAL</sequence>
<feature type="active site" description="Acyl-ester intermediate" evidence="6">
    <location>
        <position position="54"/>
    </location>
</feature>
<evidence type="ECO:0000313" key="11">
    <source>
        <dbReference type="Proteomes" id="UP000199495"/>
    </source>
</evidence>
<evidence type="ECO:0000259" key="9">
    <source>
        <dbReference type="Pfam" id="PF00905"/>
    </source>
</evidence>
<dbReference type="NCBIfam" id="NF000270">
    <property type="entry name" value="bla_class_D_alt"/>
    <property type="match status" value="1"/>
</dbReference>
<dbReference type="GO" id="GO:0017001">
    <property type="term" value="P:antibiotic catabolic process"/>
    <property type="evidence" value="ECO:0007669"/>
    <property type="project" value="InterPro"/>
</dbReference>
<keyword evidence="4 7" id="KW-0378">Hydrolase</keyword>
<keyword evidence="3 8" id="KW-0732">Signal</keyword>
<protein>
    <recommendedName>
        <fullName evidence="2 7">Beta-lactamase</fullName>
        <ecNumber evidence="2 7">3.5.2.6</ecNumber>
    </recommendedName>
</protein>
<evidence type="ECO:0000256" key="5">
    <source>
        <dbReference type="ARBA" id="ARBA00023251"/>
    </source>
</evidence>
<evidence type="ECO:0000313" key="10">
    <source>
        <dbReference type="EMBL" id="SDG91475.1"/>
    </source>
</evidence>
<dbReference type="Proteomes" id="UP000199495">
    <property type="component" value="Unassembled WGS sequence"/>
</dbReference>
<dbReference type="AlphaFoldDB" id="A0A1G7Y4U5"/>
<evidence type="ECO:0000256" key="2">
    <source>
        <dbReference type="ARBA" id="ARBA00012865"/>
    </source>
</evidence>
<organism evidence="10 11">
    <name type="scientific">Pelagibacterium luteolum</name>
    <dbReference type="NCBI Taxonomy" id="440168"/>
    <lineage>
        <taxon>Bacteria</taxon>
        <taxon>Pseudomonadati</taxon>
        <taxon>Pseudomonadota</taxon>
        <taxon>Alphaproteobacteria</taxon>
        <taxon>Hyphomicrobiales</taxon>
        <taxon>Devosiaceae</taxon>
        <taxon>Pelagibacterium</taxon>
    </lineage>
</organism>
<dbReference type="RefSeq" id="WP_090597698.1">
    <property type="nucleotide sequence ID" value="NZ_FNCS01000012.1"/>
</dbReference>
<dbReference type="InterPro" id="IPR001460">
    <property type="entry name" value="PCN-bd_Tpept"/>
</dbReference>
<keyword evidence="5 7" id="KW-0046">Antibiotic resistance</keyword>
<dbReference type="EC" id="3.5.2.6" evidence="2 7"/>
<accession>A0A1G7Y4U5</accession>
<proteinExistence type="inferred from homology"/>
<dbReference type="GO" id="GO:0008658">
    <property type="term" value="F:penicillin binding"/>
    <property type="evidence" value="ECO:0007669"/>
    <property type="project" value="InterPro"/>
</dbReference>
<evidence type="ECO:0000256" key="1">
    <source>
        <dbReference type="ARBA" id="ARBA00007898"/>
    </source>
</evidence>
<evidence type="ECO:0000256" key="4">
    <source>
        <dbReference type="ARBA" id="ARBA00022801"/>
    </source>
</evidence>
<dbReference type="EMBL" id="FNCS01000012">
    <property type="protein sequence ID" value="SDG91475.1"/>
    <property type="molecule type" value="Genomic_DNA"/>
</dbReference>
<name>A0A1G7Y4U5_9HYPH</name>
<evidence type="ECO:0000256" key="7">
    <source>
        <dbReference type="RuleBase" id="RU361140"/>
    </source>
</evidence>
<dbReference type="Gene3D" id="3.40.710.10">
    <property type="entry name" value="DD-peptidase/beta-lactamase superfamily"/>
    <property type="match status" value="1"/>
</dbReference>
<evidence type="ECO:0000256" key="8">
    <source>
        <dbReference type="SAM" id="SignalP"/>
    </source>
</evidence>
<dbReference type="PROSITE" id="PS00337">
    <property type="entry name" value="BETA_LACTAMASE_D"/>
    <property type="match status" value="1"/>
</dbReference>
<evidence type="ECO:0000256" key="3">
    <source>
        <dbReference type="ARBA" id="ARBA00022729"/>
    </source>
</evidence>
<dbReference type="InterPro" id="IPR012338">
    <property type="entry name" value="Beta-lactam/transpept-like"/>
</dbReference>
<feature type="chain" id="PRO_5011540485" description="Beta-lactamase" evidence="8">
    <location>
        <begin position="25"/>
        <end position="269"/>
    </location>
</feature>
<dbReference type="InterPro" id="IPR002137">
    <property type="entry name" value="Beta-lactam_class-D_AS"/>
</dbReference>